<protein>
    <recommendedName>
        <fullName evidence="5">Wax synthase domain-containing protein</fullName>
    </recommendedName>
</protein>
<keyword evidence="4" id="KW-1185">Reference proteome</keyword>
<feature type="transmembrane region" description="Helical" evidence="2">
    <location>
        <begin position="355"/>
        <end position="376"/>
    </location>
</feature>
<feature type="transmembrane region" description="Helical" evidence="2">
    <location>
        <begin position="755"/>
        <end position="774"/>
    </location>
</feature>
<evidence type="ECO:0000256" key="1">
    <source>
        <dbReference type="SAM" id="MobiDB-lite"/>
    </source>
</evidence>
<feature type="transmembrane region" description="Helical" evidence="2">
    <location>
        <begin position="550"/>
        <end position="572"/>
    </location>
</feature>
<organism evidence="3 4">
    <name type="scientific">Panaeolus cyanescens</name>
    <dbReference type="NCBI Taxonomy" id="181874"/>
    <lineage>
        <taxon>Eukaryota</taxon>
        <taxon>Fungi</taxon>
        <taxon>Dikarya</taxon>
        <taxon>Basidiomycota</taxon>
        <taxon>Agaricomycotina</taxon>
        <taxon>Agaricomycetes</taxon>
        <taxon>Agaricomycetidae</taxon>
        <taxon>Agaricales</taxon>
        <taxon>Agaricineae</taxon>
        <taxon>Galeropsidaceae</taxon>
        <taxon>Panaeolus</taxon>
    </lineage>
</organism>
<feature type="region of interest" description="Disordered" evidence="1">
    <location>
        <begin position="656"/>
        <end position="675"/>
    </location>
</feature>
<dbReference type="Proteomes" id="UP000284842">
    <property type="component" value="Unassembled WGS sequence"/>
</dbReference>
<dbReference type="InParanoid" id="A0A409WAU4"/>
<accession>A0A409WAU4</accession>
<feature type="transmembrane region" description="Helical" evidence="2">
    <location>
        <begin position="15"/>
        <end position="33"/>
    </location>
</feature>
<feature type="transmembrane region" description="Helical" evidence="2">
    <location>
        <begin position="698"/>
        <end position="718"/>
    </location>
</feature>
<sequence>MTSTPSTPEALPFNGFLYGAIQFLSILFIYPTSSRTTFRFILQLLAAVFLGWAGYYLITKTTTKDLAVDLALGSAILTQYMIAIDAIFFTDPTTLRRVGDEPGAITKKSFQEKLWWTVDLYTNARGIGWQHEPPHLPKRPHPSMGRWQFVASRLMKAVLCVALENAMYVLNASHPGTTTPGKLLTDAEWRYRALGVLGFAAAGFSRINMLNCSLISCTTFVTTKILRFPPLTRKKSLVNSIHKLVFLIVAFIIIGLVHVGGDVMLLKKMSWASFKFFAIQSIAIIAEKLVAEIWTRLGFSIYPKERVEENGEYPRNGHGNGKEKTHVKYSQSQSTSKTLEQKPHLWIRMIGYLWVAWWLVYSVAFMVNPLVSIQMLTDPKVDLRLNSPQGSKSTFRFYLQLLVTVFLGWACYHLITKTTTNDPGTDLALGSTILTQYMVAIDAIFFTDPNSLRRTGDQPGAITNGPFWEKLGWTLDLFTNPRGIGWAHEPAHLPARPNASVGRWQFVGSRLLTIALCSALGSALYIINASHPGTTTPGKLLSEADWRHRAIGVLCFAGAAFPLLSCTIFMSTKVLRFPPLSRTPSLVNSIHKVVIHVVAFLIIGLIHIGGDAMLLKRLSWGSFKFFSMQSVGITVERMVMELWTRRFGLSVYPKEKDEDFPGSKSYRNREQDASRTRAQRAELQPHLWIRVIGAAKQHFSPIIFICALLTLVIGLVLPAEHWVSSHLRRALFIPYAACLLWPVFFTTTGDPQGDMGLGGGMGTFLLIGGDFLLLNNPQKDLYRVCDGERYRSKHKPSLPARVQWALDLIFSPRGVGWNFEPPFILEKRKAMKTGEKASRSSFMIEQLIRLLLLVSLDQVCTRVNVVNPVFSSAYPSNLNGDDPTLIQVSWKGIGLASFALASYARINAMHYDFGTNLCDGRSPRAPTPSCPHTPINLKTLYRFNGFGRHSSSRVLYILQGNT</sequence>
<feature type="transmembrane region" description="Helical" evidence="2">
    <location>
        <begin position="593"/>
        <end position="615"/>
    </location>
</feature>
<name>A0A409WAU4_9AGAR</name>
<feature type="transmembrane region" description="Helical" evidence="2">
    <location>
        <begin position="730"/>
        <end position="749"/>
    </location>
</feature>
<feature type="transmembrane region" description="Helical" evidence="2">
    <location>
        <begin position="244"/>
        <end position="266"/>
    </location>
</feature>
<reference evidence="3 4" key="1">
    <citation type="journal article" date="2018" name="Evol. Lett.">
        <title>Horizontal gene cluster transfer increased hallucinogenic mushroom diversity.</title>
        <authorList>
            <person name="Reynolds H.T."/>
            <person name="Vijayakumar V."/>
            <person name="Gluck-Thaler E."/>
            <person name="Korotkin H.B."/>
            <person name="Matheny P.B."/>
            <person name="Slot J.C."/>
        </authorList>
    </citation>
    <scope>NUCLEOTIDE SEQUENCE [LARGE SCALE GENOMIC DNA]</scope>
    <source>
        <strain evidence="3 4">2629</strain>
    </source>
</reference>
<feature type="transmembrane region" description="Helical" evidence="2">
    <location>
        <begin position="511"/>
        <end position="530"/>
    </location>
</feature>
<dbReference type="STRING" id="181874.A0A409WAU4"/>
<keyword evidence="2" id="KW-0472">Membrane</keyword>
<dbReference type="OrthoDB" id="1077582at2759"/>
<comment type="caution">
    <text evidence="3">The sequence shown here is derived from an EMBL/GenBank/DDBJ whole genome shotgun (WGS) entry which is preliminary data.</text>
</comment>
<keyword evidence="2" id="KW-1133">Transmembrane helix</keyword>
<dbReference type="EMBL" id="NHTK01005656">
    <property type="protein sequence ID" value="PPQ75608.1"/>
    <property type="molecule type" value="Genomic_DNA"/>
</dbReference>
<dbReference type="AlphaFoldDB" id="A0A409WAU4"/>
<evidence type="ECO:0008006" key="5">
    <source>
        <dbReference type="Google" id="ProtNLM"/>
    </source>
</evidence>
<proteinExistence type="predicted"/>
<gene>
    <name evidence="3" type="ORF">CVT24_010927</name>
</gene>
<keyword evidence="2" id="KW-0812">Transmembrane</keyword>
<feature type="transmembrane region" description="Helical" evidence="2">
    <location>
        <begin position="397"/>
        <end position="415"/>
    </location>
</feature>
<evidence type="ECO:0000313" key="3">
    <source>
        <dbReference type="EMBL" id="PPQ75608.1"/>
    </source>
</evidence>
<evidence type="ECO:0000256" key="2">
    <source>
        <dbReference type="SAM" id="Phobius"/>
    </source>
</evidence>
<evidence type="ECO:0000313" key="4">
    <source>
        <dbReference type="Proteomes" id="UP000284842"/>
    </source>
</evidence>
<feature type="transmembrane region" description="Helical" evidence="2">
    <location>
        <begin position="70"/>
        <end position="89"/>
    </location>
</feature>
<feature type="transmembrane region" description="Helical" evidence="2">
    <location>
        <begin position="40"/>
        <end position="58"/>
    </location>
</feature>